<feature type="signal peptide" evidence="1">
    <location>
        <begin position="1"/>
        <end position="21"/>
    </location>
</feature>
<dbReference type="STRING" id="756272.Plabr_4151"/>
<dbReference type="AlphaFoldDB" id="F0SHH0"/>
<evidence type="ECO:0000313" key="2">
    <source>
        <dbReference type="EMBL" id="ADY61725.1"/>
    </source>
</evidence>
<dbReference type="Proteomes" id="UP000006860">
    <property type="component" value="Chromosome"/>
</dbReference>
<proteinExistence type="predicted"/>
<organism evidence="2 3">
    <name type="scientific">Rubinisphaera brasiliensis (strain ATCC 49424 / DSM 5305 / JCM 21570 / IAM 15109 / NBRC 103401 / IFAM 1448)</name>
    <name type="common">Planctomyces brasiliensis</name>
    <dbReference type="NCBI Taxonomy" id="756272"/>
    <lineage>
        <taxon>Bacteria</taxon>
        <taxon>Pseudomonadati</taxon>
        <taxon>Planctomycetota</taxon>
        <taxon>Planctomycetia</taxon>
        <taxon>Planctomycetales</taxon>
        <taxon>Planctomycetaceae</taxon>
        <taxon>Rubinisphaera</taxon>
    </lineage>
</organism>
<name>F0SHH0_RUBBR</name>
<gene>
    <name evidence="2" type="ordered locus">Plabr_4151</name>
</gene>
<keyword evidence="3" id="KW-1185">Reference proteome</keyword>
<feature type="chain" id="PRO_5003256972" description="Thioredoxin domain-containing protein" evidence="1">
    <location>
        <begin position="22"/>
        <end position="253"/>
    </location>
</feature>
<reference evidence="3" key="1">
    <citation type="submission" date="2011-02" db="EMBL/GenBank/DDBJ databases">
        <title>The complete genome of Planctomyces brasiliensis DSM 5305.</title>
        <authorList>
            <person name="Lucas S."/>
            <person name="Copeland A."/>
            <person name="Lapidus A."/>
            <person name="Bruce D."/>
            <person name="Goodwin L."/>
            <person name="Pitluck S."/>
            <person name="Kyrpides N."/>
            <person name="Mavromatis K."/>
            <person name="Pagani I."/>
            <person name="Ivanova N."/>
            <person name="Ovchinnikova G."/>
            <person name="Lu M."/>
            <person name="Detter J.C."/>
            <person name="Han C."/>
            <person name="Land M."/>
            <person name="Hauser L."/>
            <person name="Markowitz V."/>
            <person name="Cheng J.-F."/>
            <person name="Hugenholtz P."/>
            <person name="Woyke T."/>
            <person name="Wu D."/>
            <person name="Tindall B."/>
            <person name="Pomrenke H.G."/>
            <person name="Brambilla E."/>
            <person name="Klenk H.-P."/>
            <person name="Eisen J.A."/>
        </authorList>
    </citation>
    <scope>NUCLEOTIDE SEQUENCE [LARGE SCALE GENOMIC DNA]</scope>
    <source>
        <strain evidence="3">ATCC 49424 / DSM 5305 / JCM 21570 / NBRC 103401 / IFAM 1448</strain>
    </source>
</reference>
<keyword evidence="1" id="KW-0732">Signal</keyword>
<evidence type="ECO:0008006" key="4">
    <source>
        <dbReference type="Google" id="ProtNLM"/>
    </source>
</evidence>
<evidence type="ECO:0000256" key="1">
    <source>
        <dbReference type="SAM" id="SignalP"/>
    </source>
</evidence>
<protein>
    <recommendedName>
        <fullName evidence="4">Thioredoxin domain-containing protein</fullName>
    </recommendedName>
</protein>
<dbReference type="KEGG" id="pbs:Plabr_4151"/>
<dbReference type="HOGENOM" id="CLU_1088410_0_0_0"/>
<dbReference type="EMBL" id="CP002546">
    <property type="protein sequence ID" value="ADY61725.1"/>
    <property type="molecule type" value="Genomic_DNA"/>
</dbReference>
<sequence length="253" mass="27980">MKACFTISTCFAMLVALMAFHGEPMQLQAADLTGVQQLEKSAENEQHTYFLFYRNNDQRTAAMEKTIERHVDAHADATAFRKVNVFDKNEQEIVKKYDASRMSVPCVLCVAPNGAVTCVYNRAVSAEQLKRSLLTPKYADVVLALQEGKIAVVSLVRDADSEPLAAAEQFMNSGDFKDAATHVKVRADDASEEEFFTRVKVDRNIDAAKMILFAPPGRYLGTFDATTSFESIAQKVHASGSCSCEKCQEARGR</sequence>
<evidence type="ECO:0000313" key="3">
    <source>
        <dbReference type="Proteomes" id="UP000006860"/>
    </source>
</evidence>
<accession>F0SHH0</accession>